<keyword evidence="2" id="KW-1185">Reference proteome</keyword>
<accession>A0A9Q1HBY6</accession>
<proteinExistence type="predicted"/>
<dbReference type="AlphaFoldDB" id="A0A9Q1HBY6"/>
<evidence type="ECO:0000313" key="2">
    <source>
        <dbReference type="Proteomes" id="UP001152320"/>
    </source>
</evidence>
<dbReference type="EMBL" id="JAIZAY010000004">
    <property type="protein sequence ID" value="KAJ8043647.1"/>
    <property type="molecule type" value="Genomic_DNA"/>
</dbReference>
<gene>
    <name evidence="1" type="ORF">HOLleu_10836</name>
</gene>
<organism evidence="1 2">
    <name type="scientific">Holothuria leucospilota</name>
    <name type="common">Black long sea cucumber</name>
    <name type="synonym">Mertensiothuria leucospilota</name>
    <dbReference type="NCBI Taxonomy" id="206669"/>
    <lineage>
        <taxon>Eukaryota</taxon>
        <taxon>Metazoa</taxon>
        <taxon>Echinodermata</taxon>
        <taxon>Eleutherozoa</taxon>
        <taxon>Echinozoa</taxon>
        <taxon>Holothuroidea</taxon>
        <taxon>Aspidochirotacea</taxon>
        <taxon>Aspidochirotida</taxon>
        <taxon>Holothuriidae</taxon>
        <taxon>Holothuria</taxon>
    </lineage>
</organism>
<sequence length="114" mass="13290">MYYLDGQYCKLECEIGKTKMVSEIFKKRFSGFNVPEKSKHRKRTLSNLSETKLEQHAVSVREAIQSQVYLNSKCWAEVKLMTLDVVDVVEQYCVTLRASRMKNKVSRGELFCLL</sequence>
<comment type="caution">
    <text evidence="1">The sequence shown here is derived from an EMBL/GenBank/DDBJ whole genome shotgun (WGS) entry which is preliminary data.</text>
</comment>
<reference evidence="1" key="1">
    <citation type="submission" date="2021-10" db="EMBL/GenBank/DDBJ databases">
        <title>Tropical sea cucumber genome reveals ecological adaptation and Cuvierian tubules defense mechanism.</title>
        <authorList>
            <person name="Chen T."/>
        </authorList>
    </citation>
    <scope>NUCLEOTIDE SEQUENCE</scope>
    <source>
        <strain evidence="1">Nanhai2018</strain>
        <tissue evidence="1">Muscle</tissue>
    </source>
</reference>
<protein>
    <submittedName>
        <fullName evidence="1">Uncharacterized protein</fullName>
    </submittedName>
</protein>
<dbReference type="OrthoDB" id="10528984at2759"/>
<dbReference type="Proteomes" id="UP001152320">
    <property type="component" value="Chromosome 4"/>
</dbReference>
<evidence type="ECO:0000313" key="1">
    <source>
        <dbReference type="EMBL" id="KAJ8043647.1"/>
    </source>
</evidence>
<name>A0A9Q1HBY6_HOLLE</name>